<reference evidence="1" key="1">
    <citation type="journal article" date="2014" name="Nat. Commun.">
        <title>Multiple recent horizontal transfers of a large genomic region in cheese making fungi.</title>
        <authorList>
            <person name="Cheeseman K."/>
            <person name="Ropars J."/>
            <person name="Renault P."/>
            <person name="Dupont J."/>
            <person name="Gouzy J."/>
            <person name="Branca A."/>
            <person name="Abraham A.L."/>
            <person name="Ceppi M."/>
            <person name="Conseiller E."/>
            <person name="Debuchy R."/>
            <person name="Malagnac F."/>
            <person name="Goarin A."/>
            <person name="Silar P."/>
            <person name="Lacoste S."/>
            <person name="Sallet E."/>
            <person name="Bensimon A."/>
            <person name="Giraud T."/>
            <person name="Brygoo Y."/>
        </authorList>
    </citation>
    <scope>NUCLEOTIDE SEQUENCE [LARGE SCALE GENOMIC DNA]</scope>
    <source>
        <strain evidence="1">FM164</strain>
    </source>
</reference>
<accession>W6QUT5</accession>
<evidence type="ECO:0000313" key="2">
    <source>
        <dbReference type="Proteomes" id="UP000030686"/>
    </source>
</evidence>
<proteinExistence type="predicted"/>
<keyword evidence="2" id="KW-1185">Reference proteome</keyword>
<evidence type="ECO:0000313" key="1">
    <source>
        <dbReference type="EMBL" id="CDM37884.1"/>
    </source>
</evidence>
<organism evidence="1 2">
    <name type="scientific">Penicillium roqueforti (strain FM164)</name>
    <dbReference type="NCBI Taxonomy" id="1365484"/>
    <lineage>
        <taxon>Eukaryota</taxon>
        <taxon>Fungi</taxon>
        <taxon>Dikarya</taxon>
        <taxon>Ascomycota</taxon>
        <taxon>Pezizomycotina</taxon>
        <taxon>Eurotiomycetes</taxon>
        <taxon>Eurotiomycetidae</taxon>
        <taxon>Eurotiales</taxon>
        <taxon>Aspergillaceae</taxon>
        <taxon>Penicillium</taxon>
    </lineage>
</organism>
<gene>
    <name evidence="1" type="ORF">PROQFM164_S07g000232</name>
</gene>
<dbReference type="AlphaFoldDB" id="W6QUT5"/>
<sequence length="52" mass="5658">MVGHLVRGTLVPERIKAHMQMHTLAIAGSLPQAAQVTGCLGDRRDLHNFPVI</sequence>
<dbReference type="Proteomes" id="UP000030686">
    <property type="component" value="Unassembled WGS sequence"/>
</dbReference>
<name>W6QUT5_PENRF</name>
<protein>
    <submittedName>
        <fullName evidence="1">Uncharacterized protein</fullName>
    </submittedName>
</protein>
<dbReference type="EMBL" id="HG792021">
    <property type="protein sequence ID" value="CDM37884.1"/>
    <property type="molecule type" value="Genomic_DNA"/>
</dbReference>